<protein>
    <recommendedName>
        <fullName evidence="3">Mobilization protein</fullName>
    </recommendedName>
</protein>
<comment type="caution">
    <text evidence="1">The sequence shown here is derived from an EMBL/GenBank/DDBJ whole genome shotgun (WGS) entry which is preliminary data.</text>
</comment>
<proteinExistence type="predicted"/>
<dbReference type="InterPro" id="IPR053842">
    <property type="entry name" value="NikA-like"/>
</dbReference>
<accession>A0ABS9M8W3</accession>
<evidence type="ECO:0000313" key="1">
    <source>
        <dbReference type="EMBL" id="MCG4527251.1"/>
    </source>
</evidence>
<dbReference type="Pfam" id="PF21983">
    <property type="entry name" value="NikA-like"/>
    <property type="match status" value="1"/>
</dbReference>
<dbReference type="EMBL" id="JAKNJB010000013">
    <property type="protein sequence ID" value="MCG4527251.1"/>
    <property type="molecule type" value="Genomic_DNA"/>
</dbReference>
<name>A0ABS9M8W3_9FIRM</name>
<reference evidence="1 2" key="1">
    <citation type="submission" date="2022-01" db="EMBL/GenBank/DDBJ databases">
        <title>Collection of gut derived symbiotic bacterial strains cultured from healthy donors.</title>
        <authorList>
            <person name="Lin H."/>
            <person name="Kohout C."/>
            <person name="Waligurski E."/>
            <person name="Pamer E.G."/>
        </authorList>
    </citation>
    <scope>NUCLEOTIDE SEQUENCE [LARGE SCALE GENOMIC DNA]</scope>
    <source>
        <strain evidence="1 2">DFI.3.7</strain>
    </source>
</reference>
<sequence length="111" mass="12847">MSKKNYDNHNRWRNKTVAFRVSAEEDLHLEALVKLTGLTKQDYIIRRLLERDVVVQGNPRVYKALRDQLAAVLDELRRIEAGQGVNGELLDTIQMIATIMNGMQEDFAYDQ</sequence>
<evidence type="ECO:0008006" key="3">
    <source>
        <dbReference type="Google" id="ProtNLM"/>
    </source>
</evidence>
<dbReference type="Proteomes" id="UP001200313">
    <property type="component" value="Unassembled WGS sequence"/>
</dbReference>
<evidence type="ECO:0000313" key="2">
    <source>
        <dbReference type="Proteomes" id="UP001200313"/>
    </source>
</evidence>
<organism evidence="1 2">
    <name type="scientific">Intestinimonas massiliensis</name>
    <name type="common">ex Afouda et al. 2020</name>
    <dbReference type="NCBI Taxonomy" id="1673721"/>
    <lineage>
        <taxon>Bacteria</taxon>
        <taxon>Bacillati</taxon>
        <taxon>Bacillota</taxon>
        <taxon>Clostridia</taxon>
        <taxon>Eubacteriales</taxon>
        <taxon>Intestinimonas</taxon>
    </lineage>
</organism>
<keyword evidence="2" id="KW-1185">Reference proteome</keyword>
<dbReference type="RefSeq" id="WP_087236779.1">
    <property type="nucleotide sequence ID" value="NZ_JAKNJB010000013.1"/>
</dbReference>
<gene>
    <name evidence="1" type="ORF">L0P79_09185</name>
</gene>